<dbReference type="AlphaFoldDB" id="A0AAN9PX65"/>
<protein>
    <submittedName>
        <fullName evidence="2">Uncharacterized protein</fullName>
    </submittedName>
</protein>
<dbReference type="Proteomes" id="UP001367508">
    <property type="component" value="Unassembled WGS sequence"/>
</dbReference>
<reference evidence="2 3" key="1">
    <citation type="submission" date="2024-01" db="EMBL/GenBank/DDBJ databases">
        <title>The genomes of 5 underutilized Papilionoideae crops provide insights into root nodulation and disease resistanc.</title>
        <authorList>
            <person name="Jiang F."/>
        </authorList>
    </citation>
    <scope>NUCLEOTIDE SEQUENCE [LARGE SCALE GENOMIC DNA]</scope>
    <source>
        <strain evidence="2">LVBAO_FW01</strain>
        <tissue evidence="2">Leaves</tissue>
    </source>
</reference>
<proteinExistence type="predicted"/>
<feature type="chain" id="PRO_5042918512" evidence="1">
    <location>
        <begin position="19"/>
        <end position="166"/>
    </location>
</feature>
<keyword evidence="1" id="KW-0732">Signal</keyword>
<keyword evidence="3" id="KW-1185">Reference proteome</keyword>
<sequence>MLALLITFLASFSSQKQGDLNLLVAEFEVSANILVMALPLYWDAEVGVPDLSPLEPSSLCDSHFAGYLHGCVKGVENRIINGSKCSVWGSKASLEACKLECQPLNQALLLEYMWSELGLKALCAHLILRWEIDHDMALAGREIRRLALRVTNTTDQPRRRAPYCVS</sequence>
<name>A0AAN9PX65_CANGL</name>
<comment type="caution">
    <text evidence="2">The sequence shown here is derived from an EMBL/GenBank/DDBJ whole genome shotgun (WGS) entry which is preliminary data.</text>
</comment>
<feature type="signal peptide" evidence="1">
    <location>
        <begin position="1"/>
        <end position="18"/>
    </location>
</feature>
<dbReference type="EMBL" id="JAYMYQ010000009">
    <property type="protein sequence ID" value="KAK7313114.1"/>
    <property type="molecule type" value="Genomic_DNA"/>
</dbReference>
<evidence type="ECO:0000313" key="3">
    <source>
        <dbReference type="Proteomes" id="UP001367508"/>
    </source>
</evidence>
<accession>A0AAN9PX65</accession>
<evidence type="ECO:0000313" key="2">
    <source>
        <dbReference type="EMBL" id="KAK7313114.1"/>
    </source>
</evidence>
<gene>
    <name evidence="2" type="ORF">VNO77_37536</name>
</gene>
<evidence type="ECO:0000256" key="1">
    <source>
        <dbReference type="SAM" id="SignalP"/>
    </source>
</evidence>
<organism evidence="2 3">
    <name type="scientific">Canavalia gladiata</name>
    <name type="common">Sword bean</name>
    <name type="synonym">Dolichos gladiatus</name>
    <dbReference type="NCBI Taxonomy" id="3824"/>
    <lineage>
        <taxon>Eukaryota</taxon>
        <taxon>Viridiplantae</taxon>
        <taxon>Streptophyta</taxon>
        <taxon>Embryophyta</taxon>
        <taxon>Tracheophyta</taxon>
        <taxon>Spermatophyta</taxon>
        <taxon>Magnoliopsida</taxon>
        <taxon>eudicotyledons</taxon>
        <taxon>Gunneridae</taxon>
        <taxon>Pentapetalae</taxon>
        <taxon>rosids</taxon>
        <taxon>fabids</taxon>
        <taxon>Fabales</taxon>
        <taxon>Fabaceae</taxon>
        <taxon>Papilionoideae</taxon>
        <taxon>50 kb inversion clade</taxon>
        <taxon>NPAAA clade</taxon>
        <taxon>indigoferoid/millettioid clade</taxon>
        <taxon>Phaseoleae</taxon>
        <taxon>Canavalia</taxon>
    </lineage>
</organism>